<evidence type="ECO:0000313" key="1">
    <source>
        <dbReference type="EMBL" id="MCW3482481.1"/>
    </source>
</evidence>
<organism evidence="1 2">
    <name type="scientific">Chitinophaga nivalis</name>
    <dbReference type="NCBI Taxonomy" id="2991709"/>
    <lineage>
        <taxon>Bacteria</taxon>
        <taxon>Pseudomonadati</taxon>
        <taxon>Bacteroidota</taxon>
        <taxon>Chitinophagia</taxon>
        <taxon>Chitinophagales</taxon>
        <taxon>Chitinophagaceae</taxon>
        <taxon>Chitinophaga</taxon>
    </lineage>
</organism>
<evidence type="ECO:0008006" key="3">
    <source>
        <dbReference type="Google" id="ProtNLM"/>
    </source>
</evidence>
<dbReference type="RefSeq" id="WP_264726892.1">
    <property type="nucleotide sequence ID" value="NZ_JAPDNR010000001.1"/>
</dbReference>
<dbReference type="EMBL" id="JAPDNS010000001">
    <property type="protein sequence ID" value="MCW3482481.1"/>
    <property type="molecule type" value="Genomic_DNA"/>
</dbReference>
<accession>A0ABT3IEZ9</accession>
<comment type="caution">
    <text evidence="1">The sequence shown here is derived from an EMBL/GenBank/DDBJ whole genome shotgun (WGS) entry which is preliminary data.</text>
</comment>
<reference evidence="1 2" key="1">
    <citation type="submission" date="2022-10" db="EMBL/GenBank/DDBJ databases">
        <title>Chitinophaga nivalis PC15 sp. nov., isolated from Pyeongchang county, South Korea.</title>
        <authorList>
            <person name="Trinh H.N."/>
        </authorList>
    </citation>
    <scope>NUCLEOTIDE SEQUENCE [LARGE SCALE GENOMIC DNA]</scope>
    <source>
        <strain evidence="1 2">PC14</strain>
    </source>
</reference>
<evidence type="ECO:0000313" key="2">
    <source>
        <dbReference type="Proteomes" id="UP001207742"/>
    </source>
</evidence>
<sequence length="249" mass="28158">MSTIKVLGLFVLLVILNACSKEKEVVKVINIEVSGYNVGEAELEMSIDTTIYRKFTTKPDKSVSFSMVYPYPSAKKELSFKINDKTSGKELFQQQLNLETSELEVFFPFVYINGNILKIAPVAADPATNKLSFYVYYPQSNDALDIFLQNAAGKKVNIAQHVKPGTWVTVNYLPQDGFKDKNNGYTLYFTKTGTTDSWYFEDSEAKSKIDEFSVIFPKGEEKGLVRTYFVTPGAAQLEVIRLFKRPKVQ</sequence>
<protein>
    <recommendedName>
        <fullName evidence="3">DUF4843 domain-containing protein</fullName>
    </recommendedName>
</protein>
<keyword evidence="2" id="KW-1185">Reference proteome</keyword>
<name>A0ABT3IEZ9_9BACT</name>
<gene>
    <name evidence="1" type="ORF">OL497_01120</name>
</gene>
<proteinExistence type="predicted"/>
<dbReference type="Proteomes" id="UP001207742">
    <property type="component" value="Unassembled WGS sequence"/>
</dbReference>